<feature type="transmembrane region" description="Helical" evidence="6">
    <location>
        <begin position="265"/>
        <end position="285"/>
    </location>
</feature>
<name>A0A365XZ34_9BACT</name>
<reference evidence="8 9" key="1">
    <citation type="submission" date="2018-05" db="EMBL/GenBank/DDBJ databases">
        <title>Chitinophaga sp. K3CV102501T nov., isolated from isolated from a monsoon evergreen broad-leaved forest soil.</title>
        <authorList>
            <person name="Lv Y."/>
        </authorList>
    </citation>
    <scope>NUCLEOTIDE SEQUENCE [LARGE SCALE GENOMIC DNA]</scope>
    <source>
        <strain evidence="8 9">GDMCC 1.1325</strain>
    </source>
</reference>
<feature type="transmembrane region" description="Helical" evidence="6">
    <location>
        <begin position="236"/>
        <end position="253"/>
    </location>
</feature>
<feature type="transmembrane region" description="Helical" evidence="6">
    <location>
        <begin position="132"/>
        <end position="154"/>
    </location>
</feature>
<evidence type="ECO:0000313" key="9">
    <source>
        <dbReference type="Proteomes" id="UP000253410"/>
    </source>
</evidence>
<dbReference type="CDD" id="cd17473">
    <property type="entry name" value="MFS_arabinose_efflux_permease_like"/>
    <property type="match status" value="1"/>
</dbReference>
<evidence type="ECO:0000256" key="1">
    <source>
        <dbReference type="ARBA" id="ARBA00004141"/>
    </source>
</evidence>
<evidence type="ECO:0000313" key="8">
    <source>
        <dbReference type="EMBL" id="RBL90944.1"/>
    </source>
</evidence>
<gene>
    <name evidence="8" type="ORF">DF182_23230</name>
</gene>
<dbReference type="Proteomes" id="UP000253410">
    <property type="component" value="Unassembled WGS sequence"/>
</dbReference>
<dbReference type="Pfam" id="PF07690">
    <property type="entry name" value="MFS_1"/>
    <property type="match status" value="1"/>
</dbReference>
<dbReference type="InterPro" id="IPR011701">
    <property type="entry name" value="MFS"/>
</dbReference>
<feature type="domain" description="Major facilitator superfamily (MFS) profile" evidence="7">
    <location>
        <begin position="8"/>
        <end position="376"/>
    </location>
</feature>
<accession>A0A365XZ34</accession>
<dbReference type="PANTHER" id="PTHR42718:SF9">
    <property type="entry name" value="MAJOR FACILITATOR SUPERFAMILY MULTIDRUG TRANSPORTER MFSC"/>
    <property type="match status" value="1"/>
</dbReference>
<keyword evidence="5 6" id="KW-0472">Membrane</keyword>
<proteinExistence type="predicted"/>
<comment type="caution">
    <text evidence="8">The sequence shown here is derived from an EMBL/GenBank/DDBJ whole genome shotgun (WGS) entry which is preliminary data.</text>
</comment>
<feature type="transmembrane region" description="Helical" evidence="6">
    <location>
        <begin position="350"/>
        <end position="371"/>
    </location>
</feature>
<feature type="transmembrane region" description="Helical" evidence="6">
    <location>
        <begin position="72"/>
        <end position="91"/>
    </location>
</feature>
<feature type="transmembrane region" description="Helical" evidence="6">
    <location>
        <begin position="160"/>
        <end position="180"/>
    </location>
</feature>
<evidence type="ECO:0000256" key="4">
    <source>
        <dbReference type="ARBA" id="ARBA00022989"/>
    </source>
</evidence>
<dbReference type="OrthoDB" id="8708623at2"/>
<feature type="transmembrane region" description="Helical" evidence="6">
    <location>
        <begin position="291"/>
        <end position="314"/>
    </location>
</feature>
<evidence type="ECO:0000256" key="3">
    <source>
        <dbReference type="ARBA" id="ARBA00022692"/>
    </source>
</evidence>
<sequence length="381" mass="40975">MKKLSGMGRLALLLSSSLTIMVGTAIAPSLTEISKHLGFAKSPGWLITLPSLGVVLFAPFVGKLIDQKGPYVIMLWGLIPYAVLGTIGAVLRNPYLIIIDRLLLGGATAAVQASGTGLIAALFHGKARMKMIAWQGMSIELGGVVFLSIGGLLGELGWQYPFFIYLIGLVCAFLIVRTINLQPAPVAQHDESTDTRISLKLVVIIINSAFAMILFFVAFVGLPVYLTEVFHYSESAIGYFMAFISLIAVVAAGQMPKVVRKFSEFRVVATGFLFFMAGLGTFYLANSLLMLFIAALCMGIGFGFTIPLLNHMTLEESRPSNRGRNLGLYSMGVFGGQFLSSFITEISSDVALTFLNGAVLAFVVAIMLLLVTGKSSRFKIA</sequence>
<dbReference type="Gene3D" id="1.20.1250.20">
    <property type="entry name" value="MFS general substrate transporter like domains"/>
    <property type="match status" value="1"/>
</dbReference>
<evidence type="ECO:0000256" key="5">
    <source>
        <dbReference type="ARBA" id="ARBA00023136"/>
    </source>
</evidence>
<dbReference type="PANTHER" id="PTHR42718">
    <property type="entry name" value="MAJOR FACILITATOR SUPERFAMILY MULTIDRUG TRANSPORTER MFSC"/>
    <property type="match status" value="1"/>
</dbReference>
<evidence type="ECO:0000256" key="2">
    <source>
        <dbReference type="ARBA" id="ARBA00022448"/>
    </source>
</evidence>
<feature type="transmembrane region" description="Helical" evidence="6">
    <location>
        <begin position="326"/>
        <end position="344"/>
    </location>
</feature>
<feature type="transmembrane region" description="Helical" evidence="6">
    <location>
        <begin position="45"/>
        <end position="65"/>
    </location>
</feature>
<evidence type="ECO:0000256" key="6">
    <source>
        <dbReference type="SAM" id="Phobius"/>
    </source>
</evidence>
<keyword evidence="3 6" id="KW-0812">Transmembrane</keyword>
<dbReference type="SUPFAM" id="SSF103473">
    <property type="entry name" value="MFS general substrate transporter"/>
    <property type="match status" value="1"/>
</dbReference>
<dbReference type="EMBL" id="QFFJ01000002">
    <property type="protein sequence ID" value="RBL90944.1"/>
    <property type="molecule type" value="Genomic_DNA"/>
</dbReference>
<dbReference type="RefSeq" id="WP_113618178.1">
    <property type="nucleotide sequence ID" value="NZ_QFFJ01000002.1"/>
</dbReference>
<keyword evidence="4 6" id="KW-1133">Transmembrane helix</keyword>
<evidence type="ECO:0000259" key="7">
    <source>
        <dbReference type="PROSITE" id="PS50850"/>
    </source>
</evidence>
<keyword evidence="2" id="KW-0813">Transport</keyword>
<organism evidence="8 9">
    <name type="scientific">Chitinophaga flava</name>
    <dbReference type="NCBI Taxonomy" id="2259036"/>
    <lineage>
        <taxon>Bacteria</taxon>
        <taxon>Pseudomonadati</taxon>
        <taxon>Bacteroidota</taxon>
        <taxon>Chitinophagia</taxon>
        <taxon>Chitinophagales</taxon>
        <taxon>Chitinophagaceae</taxon>
        <taxon>Chitinophaga</taxon>
    </lineage>
</organism>
<dbReference type="InterPro" id="IPR036259">
    <property type="entry name" value="MFS_trans_sf"/>
</dbReference>
<dbReference type="GO" id="GO:0022857">
    <property type="term" value="F:transmembrane transporter activity"/>
    <property type="evidence" value="ECO:0007669"/>
    <property type="project" value="InterPro"/>
</dbReference>
<dbReference type="PROSITE" id="PS50850">
    <property type="entry name" value="MFS"/>
    <property type="match status" value="1"/>
</dbReference>
<feature type="transmembrane region" description="Helical" evidence="6">
    <location>
        <begin position="103"/>
        <end position="123"/>
    </location>
</feature>
<protein>
    <submittedName>
        <fullName evidence="8">MFS transporter</fullName>
    </submittedName>
</protein>
<dbReference type="AlphaFoldDB" id="A0A365XZ34"/>
<dbReference type="InterPro" id="IPR020846">
    <property type="entry name" value="MFS_dom"/>
</dbReference>
<feature type="transmembrane region" description="Helical" evidence="6">
    <location>
        <begin position="201"/>
        <end position="224"/>
    </location>
</feature>
<comment type="subcellular location">
    <subcellularLocation>
        <location evidence="1">Membrane</location>
        <topology evidence="1">Multi-pass membrane protein</topology>
    </subcellularLocation>
</comment>
<dbReference type="GO" id="GO:0016020">
    <property type="term" value="C:membrane"/>
    <property type="evidence" value="ECO:0007669"/>
    <property type="project" value="UniProtKB-SubCell"/>
</dbReference>
<keyword evidence="9" id="KW-1185">Reference proteome</keyword>